<dbReference type="Proteomes" id="UP000306918">
    <property type="component" value="Unassembled WGS sequence"/>
</dbReference>
<dbReference type="OrthoDB" id="1094582at2"/>
<evidence type="ECO:0000313" key="1">
    <source>
        <dbReference type="EMBL" id="THU36106.1"/>
    </source>
</evidence>
<dbReference type="AlphaFoldDB" id="A0A4V4H0D1"/>
<dbReference type="EMBL" id="STFF01000006">
    <property type="protein sequence ID" value="THU36106.1"/>
    <property type="molecule type" value="Genomic_DNA"/>
</dbReference>
<keyword evidence="2" id="KW-1185">Reference proteome</keyword>
<name>A0A4V4H0D1_9BACT</name>
<comment type="caution">
    <text evidence="1">The sequence shown here is derived from an EMBL/GenBank/DDBJ whole genome shotgun (WGS) entry which is preliminary data.</text>
</comment>
<dbReference type="RefSeq" id="WP_136579345.1">
    <property type="nucleotide sequence ID" value="NZ_STFF01000006.1"/>
</dbReference>
<organism evidence="1 2">
    <name type="scientific">Niastella caeni</name>
    <dbReference type="NCBI Taxonomy" id="2569763"/>
    <lineage>
        <taxon>Bacteria</taxon>
        <taxon>Pseudomonadati</taxon>
        <taxon>Bacteroidota</taxon>
        <taxon>Chitinophagia</taxon>
        <taxon>Chitinophagales</taxon>
        <taxon>Chitinophagaceae</taxon>
        <taxon>Niastella</taxon>
    </lineage>
</organism>
<reference evidence="1 2" key="1">
    <citation type="submission" date="2019-04" db="EMBL/GenBank/DDBJ databases">
        <title>Niastella caeni sp. nov., isolated from activated sludge.</title>
        <authorList>
            <person name="Sheng M."/>
        </authorList>
    </citation>
    <scope>NUCLEOTIDE SEQUENCE [LARGE SCALE GENOMIC DNA]</scope>
    <source>
        <strain evidence="1 2">HX-2-15</strain>
    </source>
</reference>
<gene>
    <name evidence="1" type="ORF">FAM09_22240</name>
</gene>
<proteinExistence type="predicted"/>
<accession>A0A4V4H0D1</accession>
<sequence length="138" mass="14998">MKVVALLGNQNTGKSHAINVAYFFLLNNGFTQVPGHFRILGNPDFEDVFDILENGGKKVGIIGMGDYEKGRDSLKSLLNEMKTLGCTSVICSCQTRPNIEAAVRAYSPHVFVPKTPSAGPEMHRIVNVIDANTLIGHV</sequence>
<protein>
    <submittedName>
        <fullName evidence="1">Uncharacterized protein</fullName>
    </submittedName>
</protein>
<evidence type="ECO:0000313" key="2">
    <source>
        <dbReference type="Proteomes" id="UP000306918"/>
    </source>
</evidence>